<protein>
    <submittedName>
        <fullName evidence="16">TonB-dependent receptor</fullName>
    </submittedName>
</protein>
<keyword evidence="5 11" id="KW-0812">Transmembrane</keyword>
<evidence type="ECO:0000259" key="15">
    <source>
        <dbReference type="Pfam" id="PF07715"/>
    </source>
</evidence>
<gene>
    <name evidence="16" type="ORF">FKG94_10525</name>
</gene>
<keyword evidence="10 11" id="KW-0998">Cell outer membrane</keyword>
<dbReference type="GO" id="GO:0006826">
    <property type="term" value="P:iron ion transport"/>
    <property type="evidence" value="ECO:0007669"/>
    <property type="project" value="UniProtKB-KW"/>
</dbReference>
<dbReference type="Pfam" id="PF00593">
    <property type="entry name" value="TonB_dep_Rec_b-barrel"/>
    <property type="match status" value="1"/>
</dbReference>
<organism evidence="16 17">
    <name type="scientific">Exilibacterium tricleocarpae</name>
    <dbReference type="NCBI Taxonomy" id="2591008"/>
    <lineage>
        <taxon>Bacteria</taxon>
        <taxon>Pseudomonadati</taxon>
        <taxon>Pseudomonadota</taxon>
        <taxon>Gammaproteobacteria</taxon>
        <taxon>Cellvibrionales</taxon>
        <taxon>Cellvibrionaceae</taxon>
        <taxon>Exilibacterium</taxon>
    </lineage>
</organism>
<keyword evidence="3 11" id="KW-1134">Transmembrane beta strand</keyword>
<feature type="domain" description="TonB-dependent receptor plug" evidence="15">
    <location>
        <begin position="47"/>
        <end position="150"/>
    </location>
</feature>
<feature type="domain" description="TonB-dependent receptor-like beta-barrel" evidence="14">
    <location>
        <begin position="311"/>
        <end position="713"/>
    </location>
</feature>
<dbReference type="RefSeq" id="WP_142904194.1">
    <property type="nucleotide sequence ID" value="NZ_ML660092.1"/>
</dbReference>
<reference evidence="16 17" key="1">
    <citation type="submission" date="2019-06" db="EMBL/GenBank/DDBJ databases">
        <title>Whole genome sequence for Cellvibrionaceae sp. R142.</title>
        <authorList>
            <person name="Wang G."/>
        </authorList>
    </citation>
    <scope>NUCLEOTIDE SEQUENCE [LARGE SCALE GENOMIC DNA]</scope>
    <source>
        <strain evidence="16 17">R142</strain>
    </source>
</reference>
<dbReference type="PROSITE" id="PS52016">
    <property type="entry name" value="TONB_DEPENDENT_REC_3"/>
    <property type="match status" value="1"/>
</dbReference>
<keyword evidence="4" id="KW-0410">Iron transport</keyword>
<evidence type="ECO:0000256" key="9">
    <source>
        <dbReference type="ARBA" id="ARBA00023136"/>
    </source>
</evidence>
<comment type="caution">
    <text evidence="16">The sequence shown here is derived from an EMBL/GenBank/DDBJ whole genome shotgun (WGS) entry which is preliminary data.</text>
</comment>
<dbReference type="GO" id="GO:0009279">
    <property type="term" value="C:cell outer membrane"/>
    <property type="evidence" value="ECO:0007669"/>
    <property type="project" value="UniProtKB-SubCell"/>
</dbReference>
<dbReference type="PANTHER" id="PTHR32552:SF81">
    <property type="entry name" value="TONB-DEPENDENT OUTER MEMBRANE RECEPTOR"/>
    <property type="match status" value="1"/>
</dbReference>
<evidence type="ECO:0000259" key="14">
    <source>
        <dbReference type="Pfam" id="PF00593"/>
    </source>
</evidence>
<dbReference type="SUPFAM" id="SSF56935">
    <property type="entry name" value="Porins"/>
    <property type="match status" value="1"/>
</dbReference>
<keyword evidence="13" id="KW-0732">Signal</keyword>
<dbReference type="InterPro" id="IPR012910">
    <property type="entry name" value="Plug_dom"/>
</dbReference>
<dbReference type="OrthoDB" id="7051185at2"/>
<feature type="signal peptide" evidence="13">
    <location>
        <begin position="1"/>
        <end position="21"/>
    </location>
</feature>
<evidence type="ECO:0000256" key="13">
    <source>
        <dbReference type="SAM" id="SignalP"/>
    </source>
</evidence>
<evidence type="ECO:0000256" key="12">
    <source>
        <dbReference type="RuleBase" id="RU003357"/>
    </source>
</evidence>
<evidence type="ECO:0000313" key="17">
    <source>
        <dbReference type="Proteomes" id="UP000319732"/>
    </source>
</evidence>
<evidence type="ECO:0000256" key="8">
    <source>
        <dbReference type="ARBA" id="ARBA00023077"/>
    </source>
</evidence>
<keyword evidence="7" id="KW-0406">Ion transport</keyword>
<keyword evidence="17" id="KW-1185">Reference proteome</keyword>
<dbReference type="InterPro" id="IPR000531">
    <property type="entry name" value="Beta-barrel_TonB"/>
</dbReference>
<dbReference type="EMBL" id="VHSG01000010">
    <property type="protein sequence ID" value="TQV80095.1"/>
    <property type="molecule type" value="Genomic_DNA"/>
</dbReference>
<comment type="subcellular location">
    <subcellularLocation>
        <location evidence="1 11">Cell outer membrane</location>
        <topology evidence="1 11">Multi-pass membrane protein</topology>
    </subcellularLocation>
</comment>
<name>A0A545TS97_9GAMM</name>
<sequence>MRPQLLAVIAAPLCYSGFLSAQTDNEAEKLSALEEVVVTAQKRETTLQSTPATVAALDGAELASRNAVTLQDLNSLLPNTHVGEEGLRLEFAIRGVSNGSASAGGDASVAVHTDGVYTEGTGALFYDLERVEVIYGPQGTFYGRNATGGAINVISRKPDYKEFAADFSYTRGNYSQDLTRALINAPLIEDTLALRLAVVAEDREGYNINTFDGARENSSDDAERWSARLSLGYQPRHDLSITLRGTFNEVDGVGGGEVPNAHIQVVDPLTGEVLAPLPANLASLTAEQIRQNRDDPRAFPTFFAGKTSLEEYAYNIAVQWQLENMVVNYIGGISNTDAGGGAGARLFSSSQIPSIPKSVTDQYSNELRLTSNTNGDWQWVVGLFQYQSERSSKILVESGNLADILQPISVDIDTRAFDAEATAVFSSVSFQASENLSLRAGARHSRDKKSISQTTTVISDPLLALIFDIPEVLVRLNDNESDFDNFDWMLGSEYQFNADQMLYFSASTGYKAGGLNGSNASSLTFDQEQVLAFELGSKNKFLDGRLILNSALFAYDYEDYQVNTRDPVTLDGIVTNTDGADFSGAEVSWMFSHNQLLLSGGLAYLDANFKNDTVVFDSTLGREVDVSGLRLPKAPRWSATLGAEHTWEAAPLKGSIKLKADLYFEAETYLSFTPLTNLQDERVDVQDSYSRLDLSLGYENAGRDYLIELFVTNVTDEEIMTGYSQVDAGFARFNFSPPKTYGARFNVRL</sequence>
<feature type="chain" id="PRO_5021717871" evidence="13">
    <location>
        <begin position="22"/>
        <end position="749"/>
    </location>
</feature>
<dbReference type="Pfam" id="PF07715">
    <property type="entry name" value="Plug"/>
    <property type="match status" value="1"/>
</dbReference>
<evidence type="ECO:0000256" key="7">
    <source>
        <dbReference type="ARBA" id="ARBA00023065"/>
    </source>
</evidence>
<keyword evidence="2 11" id="KW-0813">Transport</keyword>
<evidence type="ECO:0000256" key="6">
    <source>
        <dbReference type="ARBA" id="ARBA00023004"/>
    </source>
</evidence>
<evidence type="ECO:0000256" key="4">
    <source>
        <dbReference type="ARBA" id="ARBA00022496"/>
    </source>
</evidence>
<evidence type="ECO:0000256" key="10">
    <source>
        <dbReference type="ARBA" id="ARBA00023237"/>
    </source>
</evidence>
<keyword evidence="16" id="KW-0675">Receptor</keyword>
<keyword evidence="6" id="KW-0408">Iron</keyword>
<evidence type="ECO:0000256" key="5">
    <source>
        <dbReference type="ARBA" id="ARBA00022692"/>
    </source>
</evidence>
<comment type="similarity">
    <text evidence="11 12">Belongs to the TonB-dependent receptor family.</text>
</comment>
<keyword evidence="9 11" id="KW-0472">Membrane</keyword>
<dbReference type="AlphaFoldDB" id="A0A545TS97"/>
<evidence type="ECO:0000256" key="1">
    <source>
        <dbReference type="ARBA" id="ARBA00004571"/>
    </source>
</evidence>
<accession>A0A545TS97</accession>
<dbReference type="PANTHER" id="PTHR32552">
    <property type="entry name" value="FERRICHROME IRON RECEPTOR-RELATED"/>
    <property type="match status" value="1"/>
</dbReference>
<evidence type="ECO:0000256" key="3">
    <source>
        <dbReference type="ARBA" id="ARBA00022452"/>
    </source>
</evidence>
<keyword evidence="8 12" id="KW-0798">TonB box</keyword>
<dbReference type="Gene3D" id="2.40.170.20">
    <property type="entry name" value="TonB-dependent receptor, beta-barrel domain"/>
    <property type="match status" value="1"/>
</dbReference>
<evidence type="ECO:0000256" key="11">
    <source>
        <dbReference type="PROSITE-ProRule" id="PRU01360"/>
    </source>
</evidence>
<dbReference type="InterPro" id="IPR039426">
    <property type="entry name" value="TonB-dep_rcpt-like"/>
</dbReference>
<proteinExistence type="inferred from homology"/>
<dbReference type="InterPro" id="IPR036942">
    <property type="entry name" value="Beta-barrel_TonB_sf"/>
</dbReference>
<evidence type="ECO:0000313" key="16">
    <source>
        <dbReference type="EMBL" id="TQV80095.1"/>
    </source>
</evidence>
<dbReference type="Proteomes" id="UP000319732">
    <property type="component" value="Unassembled WGS sequence"/>
</dbReference>
<evidence type="ECO:0000256" key="2">
    <source>
        <dbReference type="ARBA" id="ARBA00022448"/>
    </source>
</evidence>